<sequence length="406" mass="47804">MGEEREARGEAVMEQVRVFRSKLPILLGRLSQIDDPRNPKKVKHKLTVLLIYGILTFVYQMASRREANREMTRPAFMENLKLLFPELESIPHHDTLMRLLSEIEVDKIEAAHIELVRTLIRKKKFRRYLIDHCYPIAIDGTQKFVRNWLWSEECLERKDKTGDGEGKQYYVYVLEANLAFHDGMSIPLMSEVLNYAEGDTDQGKQDCELKAFHRLAGRLKKEFSHLAIMVLLDGLYAKGPTGSSGPIMEICRKKNWQFMIVLKDKCLKSVWEEYKGLGKLVENNELDRTWVNRKQHFKWVNDIRYYYGQGERKRQIVHVVVCEESWKEVDQESNKIVTKRGRHAWISSKPLNKGNVHERCNLAARHRWGIETGILVEKRHGYQYEHCFSYNWKAMRGYYALLEIVV</sequence>
<reference evidence="3" key="1">
    <citation type="journal article" date="2015" name="Nature">
        <title>Complex archaea that bridge the gap between prokaryotes and eukaryotes.</title>
        <authorList>
            <person name="Spang A."/>
            <person name="Saw J.H."/>
            <person name="Jorgensen S.L."/>
            <person name="Zaremba-Niedzwiedzka K."/>
            <person name="Martijn J."/>
            <person name="Lind A.E."/>
            <person name="van Eijk R."/>
            <person name="Schleper C."/>
            <person name="Guy L."/>
            <person name="Ettema T.J."/>
        </authorList>
    </citation>
    <scope>NUCLEOTIDE SEQUENCE</scope>
</reference>
<name>A0A0F9D286_9ZZZZ</name>
<gene>
    <name evidence="3" type="ORF">LCGC14_2251650</name>
</gene>
<protein>
    <recommendedName>
        <fullName evidence="2">H repeat-associated protein N-terminal domain-containing protein</fullName>
    </recommendedName>
</protein>
<feature type="transmembrane region" description="Helical" evidence="1">
    <location>
        <begin position="46"/>
        <end position="62"/>
    </location>
</feature>
<proteinExistence type="predicted"/>
<dbReference type="Pfam" id="PF13808">
    <property type="entry name" value="DDE_Tnp_1_assoc"/>
    <property type="match status" value="1"/>
</dbReference>
<dbReference type="InterPro" id="IPR032806">
    <property type="entry name" value="YbfD_N"/>
</dbReference>
<dbReference type="AlphaFoldDB" id="A0A0F9D286"/>
<keyword evidence="1" id="KW-0812">Transmembrane</keyword>
<feature type="domain" description="H repeat-associated protein N-terminal" evidence="2">
    <location>
        <begin position="29"/>
        <end position="114"/>
    </location>
</feature>
<dbReference type="EMBL" id="LAZR01030705">
    <property type="protein sequence ID" value="KKL55813.1"/>
    <property type="molecule type" value="Genomic_DNA"/>
</dbReference>
<evidence type="ECO:0000259" key="2">
    <source>
        <dbReference type="Pfam" id="PF13808"/>
    </source>
</evidence>
<keyword evidence="1" id="KW-1133">Transmembrane helix</keyword>
<accession>A0A0F9D286</accession>
<keyword evidence="1" id="KW-0472">Membrane</keyword>
<evidence type="ECO:0000256" key="1">
    <source>
        <dbReference type="SAM" id="Phobius"/>
    </source>
</evidence>
<comment type="caution">
    <text evidence="3">The sequence shown here is derived from an EMBL/GenBank/DDBJ whole genome shotgun (WGS) entry which is preliminary data.</text>
</comment>
<organism evidence="3">
    <name type="scientific">marine sediment metagenome</name>
    <dbReference type="NCBI Taxonomy" id="412755"/>
    <lineage>
        <taxon>unclassified sequences</taxon>
        <taxon>metagenomes</taxon>
        <taxon>ecological metagenomes</taxon>
    </lineage>
</organism>
<evidence type="ECO:0000313" key="3">
    <source>
        <dbReference type="EMBL" id="KKL55813.1"/>
    </source>
</evidence>